<evidence type="ECO:0008006" key="3">
    <source>
        <dbReference type="Google" id="ProtNLM"/>
    </source>
</evidence>
<dbReference type="Gene3D" id="3.40.50.1110">
    <property type="entry name" value="SGNH hydrolase"/>
    <property type="match status" value="1"/>
</dbReference>
<name>A0ABW4YTA1_9HYPH</name>
<protein>
    <recommendedName>
        <fullName evidence="3">SGNH/GDSL hydrolase family protein</fullName>
    </recommendedName>
</protein>
<evidence type="ECO:0000313" key="1">
    <source>
        <dbReference type="EMBL" id="MFD2139496.1"/>
    </source>
</evidence>
<sequence length="322" mass="35262">MKQIIGLGDSHLQYFSFAATNGLLSPYQFHACRVPGATAAGLMNEKSATDARGSFLNFLKEYDKTSLVLLHLGEVDCGILVWLRAQKNGTSLEHEVSRSIESYMRFVDELVAGGRKNVAITSATLPTINDHDHSGDIISIRRQAVSATQKQRTEVTHLFNAQLAREAAARGLTFIDAQAEVVDRATGMVSTRFRNRNAADHHMDNVQAGVMWASLLNRKLRFPRQGAASHFVAKEDTLLKSLPLRSSKLTGDHYVLCKKGTAIRGRLVGSLNGCAIFREVSSPDVAVADLHRVAYQPHWEQVTAAGRKTARKRAADVAQASA</sequence>
<comment type="caution">
    <text evidence="1">The sequence shown here is derived from an EMBL/GenBank/DDBJ whole genome shotgun (WGS) entry which is preliminary data.</text>
</comment>
<dbReference type="Proteomes" id="UP001597299">
    <property type="component" value="Unassembled WGS sequence"/>
</dbReference>
<organism evidence="1 2">
    <name type="scientific">Ancylobacter oerskovii</name>
    <dbReference type="NCBI Taxonomy" id="459519"/>
    <lineage>
        <taxon>Bacteria</taxon>
        <taxon>Pseudomonadati</taxon>
        <taxon>Pseudomonadota</taxon>
        <taxon>Alphaproteobacteria</taxon>
        <taxon>Hyphomicrobiales</taxon>
        <taxon>Xanthobacteraceae</taxon>
        <taxon>Ancylobacter</taxon>
    </lineage>
</organism>
<evidence type="ECO:0000313" key="2">
    <source>
        <dbReference type="Proteomes" id="UP001597299"/>
    </source>
</evidence>
<dbReference type="InterPro" id="IPR036514">
    <property type="entry name" value="SGNH_hydro_sf"/>
</dbReference>
<dbReference type="RefSeq" id="WP_213352138.1">
    <property type="nucleotide sequence ID" value="NZ_JAHBGB010000019.1"/>
</dbReference>
<proteinExistence type="predicted"/>
<gene>
    <name evidence="1" type="ORF">ACFSNC_03715</name>
</gene>
<keyword evidence="2" id="KW-1185">Reference proteome</keyword>
<dbReference type="SUPFAM" id="SSF52266">
    <property type="entry name" value="SGNH hydrolase"/>
    <property type="match status" value="1"/>
</dbReference>
<reference evidence="2" key="1">
    <citation type="journal article" date="2019" name="Int. J. Syst. Evol. Microbiol.">
        <title>The Global Catalogue of Microorganisms (GCM) 10K type strain sequencing project: providing services to taxonomists for standard genome sequencing and annotation.</title>
        <authorList>
            <consortium name="The Broad Institute Genomics Platform"/>
            <consortium name="The Broad Institute Genome Sequencing Center for Infectious Disease"/>
            <person name="Wu L."/>
            <person name="Ma J."/>
        </authorList>
    </citation>
    <scope>NUCLEOTIDE SEQUENCE [LARGE SCALE GENOMIC DNA]</scope>
    <source>
        <strain evidence="2">CCM 7435</strain>
    </source>
</reference>
<dbReference type="EMBL" id="JBHUHD010000001">
    <property type="protein sequence ID" value="MFD2139496.1"/>
    <property type="molecule type" value="Genomic_DNA"/>
</dbReference>
<accession>A0ABW4YTA1</accession>